<feature type="transmembrane region" description="Helical" evidence="1">
    <location>
        <begin position="200"/>
        <end position="217"/>
    </location>
</feature>
<dbReference type="PANTHER" id="PTHR33802:SF1">
    <property type="entry name" value="XK-RELATED PROTEIN"/>
    <property type="match status" value="1"/>
</dbReference>
<evidence type="ECO:0000256" key="1">
    <source>
        <dbReference type="SAM" id="Phobius"/>
    </source>
</evidence>
<proteinExistence type="predicted"/>
<dbReference type="EMBL" id="VSSQ01017602">
    <property type="protein sequence ID" value="MPM60053.1"/>
    <property type="molecule type" value="Genomic_DNA"/>
</dbReference>
<feature type="transmembrane region" description="Helical" evidence="1">
    <location>
        <begin position="7"/>
        <end position="32"/>
    </location>
</feature>
<organism evidence="2">
    <name type="scientific">bioreactor metagenome</name>
    <dbReference type="NCBI Taxonomy" id="1076179"/>
    <lineage>
        <taxon>unclassified sequences</taxon>
        <taxon>metagenomes</taxon>
        <taxon>ecological metagenomes</taxon>
    </lineage>
</organism>
<dbReference type="InterPro" id="IPR038330">
    <property type="entry name" value="TspO/MBR-related_sf"/>
</dbReference>
<feature type="transmembrane region" description="Helical" evidence="1">
    <location>
        <begin position="52"/>
        <end position="71"/>
    </location>
</feature>
<gene>
    <name evidence="2" type="ORF">SDC9_106900</name>
</gene>
<keyword evidence="1" id="KW-1133">Transmembrane helix</keyword>
<feature type="transmembrane region" description="Helical" evidence="1">
    <location>
        <begin position="112"/>
        <end position="130"/>
    </location>
</feature>
<name>A0A645BA80_9ZZZZ</name>
<accession>A0A645BA80</accession>
<dbReference type="PANTHER" id="PTHR33802">
    <property type="entry name" value="SI:CH211-161H7.5-RELATED"/>
    <property type="match status" value="1"/>
</dbReference>
<reference evidence="2" key="1">
    <citation type="submission" date="2019-08" db="EMBL/GenBank/DDBJ databases">
        <authorList>
            <person name="Kucharzyk K."/>
            <person name="Murdoch R.W."/>
            <person name="Higgins S."/>
            <person name="Loffler F."/>
        </authorList>
    </citation>
    <scope>NUCLEOTIDE SEQUENCE</scope>
</reference>
<dbReference type="AlphaFoldDB" id="A0A645BA80"/>
<protein>
    <recommendedName>
        <fullName evidence="3">Tryptophan-rich sensory protein</fullName>
    </recommendedName>
</protein>
<sequence length="261" mass="29175">MNIVKDAWINLIFLVAALAINLLGAIGLINGFTQKQISDMYVTLITPSPTTFSIWSVIYSLLIISVIVMIVKRNDPYYQSAIDQITLLFRISCILNIAWIIAFSYMLLELSVLFILGFVIILSLICQKLLKIQKGKHWILPLSFGLYTGWLFIATVVNIAATLIKLEWSRFGISDDVWAIIILIVAVLLIIATLLKNLNAAFPLPVAWAYFGIYQFLSSPEGFNGEFPIVQMVSLGGMAILLGVAAIQLYRNQFLILPSRD</sequence>
<keyword evidence="1" id="KW-0812">Transmembrane</keyword>
<feature type="transmembrane region" description="Helical" evidence="1">
    <location>
        <begin position="142"/>
        <end position="164"/>
    </location>
</feature>
<feature type="transmembrane region" description="Helical" evidence="1">
    <location>
        <begin position="176"/>
        <end position="195"/>
    </location>
</feature>
<evidence type="ECO:0000313" key="2">
    <source>
        <dbReference type="EMBL" id="MPM60053.1"/>
    </source>
</evidence>
<dbReference type="Gene3D" id="1.20.1260.100">
    <property type="entry name" value="TspO/MBR protein"/>
    <property type="match status" value="1"/>
</dbReference>
<keyword evidence="1" id="KW-0472">Membrane</keyword>
<feature type="transmembrane region" description="Helical" evidence="1">
    <location>
        <begin position="229"/>
        <end position="250"/>
    </location>
</feature>
<feature type="transmembrane region" description="Helical" evidence="1">
    <location>
        <begin position="87"/>
        <end position="106"/>
    </location>
</feature>
<evidence type="ECO:0008006" key="3">
    <source>
        <dbReference type="Google" id="ProtNLM"/>
    </source>
</evidence>
<comment type="caution">
    <text evidence="2">The sequence shown here is derived from an EMBL/GenBank/DDBJ whole genome shotgun (WGS) entry which is preliminary data.</text>
</comment>